<evidence type="ECO:0000259" key="1">
    <source>
        <dbReference type="Pfam" id="PF14024"/>
    </source>
</evidence>
<feature type="domain" description="DUF4240" evidence="1">
    <location>
        <begin position="1"/>
        <end position="124"/>
    </location>
</feature>
<dbReference type="Proteomes" id="UP000586305">
    <property type="component" value="Unassembled WGS sequence"/>
</dbReference>
<proteinExistence type="predicted"/>
<dbReference type="RefSeq" id="WP_171625294.1">
    <property type="nucleotide sequence ID" value="NZ_JABBPG010000002.1"/>
</dbReference>
<name>A0A849VE60_9GAMM</name>
<organism evidence="2 3">
    <name type="scientific">Pseudoalteromonas caenipelagi</name>
    <dbReference type="NCBI Taxonomy" id="2726988"/>
    <lineage>
        <taxon>Bacteria</taxon>
        <taxon>Pseudomonadati</taxon>
        <taxon>Pseudomonadota</taxon>
        <taxon>Gammaproteobacteria</taxon>
        <taxon>Alteromonadales</taxon>
        <taxon>Pseudoalteromonadaceae</taxon>
        <taxon>Pseudoalteromonas</taxon>
    </lineage>
</organism>
<accession>A0A849VE60</accession>
<evidence type="ECO:0000313" key="2">
    <source>
        <dbReference type="EMBL" id="NOU50224.1"/>
    </source>
</evidence>
<dbReference type="EMBL" id="JABBPG010000002">
    <property type="protein sequence ID" value="NOU50224.1"/>
    <property type="molecule type" value="Genomic_DNA"/>
</dbReference>
<gene>
    <name evidence="2" type="ORF">HG263_06665</name>
</gene>
<keyword evidence="3" id="KW-1185">Reference proteome</keyword>
<evidence type="ECO:0000313" key="3">
    <source>
        <dbReference type="Proteomes" id="UP000586305"/>
    </source>
</evidence>
<dbReference type="Pfam" id="PF14024">
    <property type="entry name" value="DUF4240"/>
    <property type="match status" value="1"/>
</dbReference>
<sequence>MNIDTFWQIISTVRSQDDVNLALRTSLSTLDKHEIAEFDELYTQQLRKLWHWDNWAFAYVMCGCNSEYDFLDFCNWLILQGDEILAQILSNPDRLADYEHVPMIDDLPAPYCDELDLVAGLLYEDVTGEELPYHNVVNFQPQGKKFKNKPKLLKEQFPKLFSKYWQQK</sequence>
<comment type="caution">
    <text evidence="2">The sequence shown here is derived from an EMBL/GenBank/DDBJ whole genome shotgun (WGS) entry which is preliminary data.</text>
</comment>
<dbReference type="InterPro" id="IPR025334">
    <property type="entry name" value="DUF4240"/>
</dbReference>
<protein>
    <submittedName>
        <fullName evidence="2">DUF4240 domain-containing protein</fullName>
    </submittedName>
</protein>
<dbReference type="AlphaFoldDB" id="A0A849VE60"/>
<reference evidence="2 3" key="1">
    <citation type="submission" date="2020-04" db="EMBL/GenBank/DDBJ databases">
        <title>Pseudoalteromonas caenipelagi sp. nov., isolated from a tidal flat.</title>
        <authorList>
            <person name="Park S."/>
            <person name="Yoon J.-H."/>
        </authorList>
    </citation>
    <scope>NUCLEOTIDE SEQUENCE [LARGE SCALE GENOMIC DNA]</scope>
    <source>
        <strain evidence="2 3">JBTF-M23</strain>
    </source>
</reference>